<keyword evidence="2" id="KW-0645">Protease</keyword>
<feature type="compositionally biased region" description="Low complexity" evidence="5">
    <location>
        <begin position="27"/>
        <end position="48"/>
    </location>
</feature>
<dbReference type="PANTHER" id="PTHR47359">
    <property type="entry name" value="PEPTIDOGLYCAN DL-ENDOPEPTIDASE CWLO"/>
    <property type="match status" value="1"/>
</dbReference>
<organism evidence="8 9">
    <name type="scientific">Brevibacterium epidermidis</name>
    <dbReference type="NCBI Taxonomy" id="1698"/>
    <lineage>
        <taxon>Bacteria</taxon>
        <taxon>Bacillati</taxon>
        <taxon>Actinomycetota</taxon>
        <taxon>Actinomycetes</taxon>
        <taxon>Micrococcales</taxon>
        <taxon>Brevibacteriaceae</taxon>
        <taxon>Brevibacterium</taxon>
    </lineage>
</organism>
<feature type="chain" id="PRO_5046711549" description="NlpC/P60 domain-containing protein" evidence="6">
    <location>
        <begin position="31"/>
        <end position="196"/>
    </location>
</feature>
<evidence type="ECO:0000256" key="4">
    <source>
        <dbReference type="ARBA" id="ARBA00022807"/>
    </source>
</evidence>
<evidence type="ECO:0000256" key="1">
    <source>
        <dbReference type="ARBA" id="ARBA00007074"/>
    </source>
</evidence>
<dbReference type="RefSeq" id="WP_062240478.1">
    <property type="nucleotide sequence ID" value="NZ_JBGBYS010000002.1"/>
</dbReference>
<dbReference type="InterPro" id="IPR000064">
    <property type="entry name" value="NLP_P60_dom"/>
</dbReference>
<dbReference type="PANTHER" id="PTHR47359:SF3">
    <property type="entry name" value="NLP_P60 DOMAIN-CONTAINING PROTEIN-RELATED"/>
    <property type="match status" value="1"/>
</dbReference>
<dbReference type="Proteomes" id="UP001565435">
    <property type="component" value="Unassembled WGS sequence"/>
</dbReference>
<dbReference type="InterPro" id="IPR051794">
    <property type="entry name" value="PG_Endopeptidase_C40"/>
</dbReference>
<feature type="domain" description="NlpC/P60" evidence="7">
    <location>
        <begin position="59"/>
        <end position="194"/>
    </location>
</feature>
<evidence type="ECO:0000256" key="2">
    <source>
        <dbReference type="ARBA" id="ARBA00022670"/>
    </source>
</evidence>
<reference evidence="8 9" key="1">
    <citation type="submission" date="2024-07" db="EMBL/GenBank/DDBJ databases">
        <title>Mealworm larvae gut microbial communities from Newark, Delaware, USA.</title>
        <authorList>
            <person name="Blenner M."/>
        </authorList>
    </citation>
    <scope>NUCLEOTIDE SEQUENCE [LARGE SCALE GENOMIC DNA]</scope>
    <source>
        <strain evidence="8 9">UD i117</strain>
    </source>
</reference>
<feature type="signal peptide" evidence="6">
    <location>
        <begin position="1"/>
        <end position="30"/>
    </location>
</feature>
<protein>
    <recommendedName>
        <fullName evidence="7">NlpC/P60 domain-containing protein</fullName>
    </recommendedName>
</protein>
<keyword evidence="9" id="KW-1185">Reference proteome</keyword>
<evidence type="ECO:0000313" key="9">
    <source>
        <dbReference type="Proteomes" id="UP001565435"/>
    </source>
</evidence>
<evidence type="ECO:0000256" key="6">
    <source>
        <dbReference type="SAM" id="SignalP"/>
    </source>
</evidence>
<comment type="similarity">
    <text evidence="1">Belongs to the peptidase C40 family.</text>
</comment>
<keyword evidence="6" id="KW-0732">Signal</keyword>
<dbReference type="Gene3D" id="3.90.1720.10">
    <property type="entry name" value="endopeptidase domain like (from Nostoc punctiforme)"/>
    <property type="match status" value="1"/>
</dbReference>
<evidence type="ECO:0000256" key="5">
    <source>
        <dbReference type="SAM" id="MobiDB-lite"/>
    </source>
</evidence>
<dbReference type="Pfam" id="PF00877">
    <property type="entry name" value="NLPC_P60"/>
    <property type="match status" value="1"/>
</dbReference>
<dbReference type="EMBL" id="JBGBYS010000002">
    <property type="protein sequence ID" value="MEY9257385.1"/>
    <property type="molecule type" value="Genomic_DNA"/>
</dbReference>
<dbReference type="InterPro" id="IPR038765">
    <property type="entry name" value="Papain-like_cys_pep_sf"/>
</dbReference>
<keyword evidence="3" id="KW-0378">Hydrolase</keyword>
<evidence type="ECO:0000256" key="3">
    <source>
        <dbReference type="ARBA" id="ARBA00022801"/>
    </source>
</evidence>
<proteinExistence type="inferred from homology"/>
<evidence type="ECO:0000313" key="8">
    <source>
        <dbReference type="EMBL" id="MEY9257385.1"/>
    </source>
</evidence>
<dbReference type="PROSITE" id="PS51935">
    <property type="entry name" value="NLPC_P60"/>
    <property type="match status" value="1"/>
</dbReference>
<name>A0ABV4EFZ3_BREEP</name>
<sequence length="196" mass="20938">MTISRTLTTTVLTAGILAGGTMMTTAPAQADQTPAAQSSTAQSSAAQAESGRTASAQSDDRRDEIISRAQTWVDQGVPYNWDATHPDPQGKQYRMDCSGFVSMAWGLDDSLNTVTLPDVSHKIDKDELKPGDVLMKGGPGTEGANGHVVIFNGWANDDKTAYHALEENGSLGSVAHEVSYPYDQDDSFVPYRLNGL</sequence>
<dbReference type="SUPFAM" id="SSF54001">
    <property type="entry name" value="Cysteine proteinases"/>
    <property type="match status" value="1"/>
</dbReference>
<gene>
    <name evidence="8" type="ORF">ABH903_000395</name>
</gene>
<accession>A0ABV4EFZ3</accession>
<comment type="caution">
    <text evidence="8">The sequence shown here is derived from an EMBL/GenBank/DDBJ whole genome shotgun (WGS) entry which is preliminary data.</text>
</comment>
<evidence type="ECO:0000259" key="7">
    <source>
        <dbReference type="PROSITE" id="PS51935"/>
    </source>
</evidence>
<feature type="region of interest" description="Disordered" evidence="5">
    <location>
        <begin position="27"/>
        <end position="62"/>
    </location>
</feature>
<keyword evidence="4" id="KW-0788">Thiol protease</keyword>